<accession>A0A1I0XA63</accession>
<sequence length="306" mass="31834">MHPDDTRDPDARGVGENVCTSTKLLAAERALIVSTETDAACSAGQSCSTDRSAGCRFTSSSSPSNQVAAVEAIVGSARVVDALLGPAGSGKTTTLRALTDFWQGTVGPVVRRAPSATAVHTLSQSVGIGCETTAKTARVAQPAPPLRGHRGSGGQPSHRRRTIMTMPTRPEPATVTPARQYCRTKDAAAVLGVPVRTLCHLADTSQILSMPRHGCAASGFVGGPESGPTAPTRMSVARRRPPTADRHDHVAGEGLLRAPRHRGPVPNSARGCGGIVRSFPWWSATSAWSAGARCRCAGRSRRTAPP</sequence>
<reference evidence="2 3" key="1">
    <citation type="submission" date="2016-10" db="EMBL/GenBank/DDBJ databases">
        <authorList>
            <person name="de Groot N.N."/>
        </authorList>
    </citation>
    <scope>NUCLEOTIDE SEQUENCE [LARGE SCALE GENOMIC DNA]</scope>
    <source>
        <strain evidence="2 3">CGMCC 4.6945</strain>
    </source>
</reference>
<proteinExistence type="predicted"/>
<dbReference type="STRING" id="988821.SAMN05421867_104235"/>
<dbReference type="EMBL" id="FOKA01000004">
    <property type="protein sequence ID" value="SFA97784.1"/>
    <property type="molecule type" value="Genomic_DNA"/>
</dbReference>
<protein>
    <submittedName>
        <fullName evidence="2">AAA domain-containing protein</fullName>
    </submittedName>
</protein>
<gene>
    <name evidence="2" type="ORF">SAMN05421867_104235</name>
</gene>
<organism evidence="2 3">
    <name type="scientific">Cellulomonas marina</name>
    <dbReference type="NCBI Taxonomy" id="988821"/>
    <lineage>
        <taxon>Bacteria</taxon>
        <taxon>Bacillati</taxon>
        <taxon>Actinomycetota</taxon>
        <taxon>Actinomycetes</taxon>
        <taxon>Micrococcales</taxon>
        <taxon>Cellulomonadaceae</taxon>
        <taxon>Cellulomonas</taxon>
    </lineage>
</organism>
<dbReference type="Pfam" id="PF13604">
    <property type="entry name" value="AAA_30"/>
    <property type="match status" value="1"/>
</dbReference>
<dbReference type="OrthoDB" id="4828507at2"/>
<name>A0A1I0XA63_9CELL</name>
<evidence type="ECO:0000256" key="1">
    <source>
        <dbReference type="SAM" id="MobiDB-lite"/>
    </source>
</evidence>
<dbReference type="Gene3D" id="3.40.50.300">
    <property type="entry name" value="P-loop containing nucleotide triphosphate hydrolases"/>
    <property type="match status" value="1"/>
</dbReference>
<feature type="region of interest" description="Disordered" evidence="1">
    <location>
        <begin position="221"/>
        <end position="247"/>
    </location>
</feature>
<feature type="region of interest" description="Disordered" evidence="1">
    <location>
        <begin position="138"/>
        <end position="160"/>
    </location>
</feature>
<dbReference type="SUPFAM" id="SSF52540">
    <property type="entry name" value="P-loop containing nucleoside triphosphate hydrolases"/>
    <property type="match status" value="1"/>
</dbReference>
<dbReference type="AlphaFoldDB" id="A0A1I0XA63"/>
<dbReference type="RefSeq" id="WP_090031655.1">
    <property type="nucleotide sequence ID" value="NZ_BONM01000017.1"/>
</dbReference>
<evidence type="ECO:0000313" key="2">
    <source>
        <dbReference type="EMBL" id="SFA97784.1"/>
    </source>
</evidence>
<dbReference type="Proteomes" id="UP000199012">
    <property type="component" value="Unassembled WGS sequence"/>
</dbReference>
<dbReference type="InterPro" id="IPR027417">
    <property type="entry name" value="P-loop_NTPase"/>
</dbReference>
<keyword evidence="3" id="KW-1185">Reference proteome</keyword>
<evidence type="ECO:0000313" key="3">
    <source>
        <dbReference type="Proteomes" id="UP000199012"/>
    </source>
</evidence>